<reference evidence="4" key="2">
    <citation type="submission" date="2014-03" db="EMBL/GenBank/DDBJ databases">
        <authorList>
            <person name="Urmite Genomes"/>
        </authorList>
    </citation>
    <scope>NUCLEOTIDE SEQUENCE</scope>
    <source>
        <strain evidence="4">DSM 44829</strain>
    </source>
</reference>
<feature type="compositionally biased region" description="Pro residues" evidence="1">
    <location>
        <begin position="203"/>
        <end position="215"/>
    </location>
</feature>
<organism evidence="4 5">
    <name type="scientific">Mycolicibacterium cosmeticum</name>
    <dbReference type="NCBI Taxonomy" id="258533"/>
    <lineage>
        <taxon>Bacteria</taxon>
        <taxon>Bacillati</taxon>
        <taxon>Actinomycetota</taxon>
        <taxon>Actinomycetes</taxon>
        <taxon>Mycobacteriales</taxon>
        <taxon>Mycobacteriaceae</taxon>
        <taxon>Mycolicibacterium</taxon>
    </lineage>
</organism>
<feature type="transmembrane region" description="Helical" evidence="2">
    <location>
        <begin position="90"/>
        <end position="111"/>
    </location>
</feature>
<evidence type="ECO:0000313" key="5">
    <source>
        <dbReference type="Proteomes" id="UP000028870"/>
    </source>
</evidence>
<proteinExistence type="predicted"/>
<dbReference type="EMBL" id="CCBB010000003">
    <property type="protein sequence ID" value="CDO09905.1"/>
    <property type="molecule type" value="Genomic_DNA"/>
</dbReference>
<keyword evidence="2" id="KW-0472">Membrane</keyword>
<name>W9BLM4_MYCCO</name>
<dbReference type="Proteomes" id="UP000028870">
    <property type="component" value="Unassembled WGS sequence"/>
</dbReference>
<protein>
    <submittedName>
        <fullName evidence="4">Hypothetical alanine and proline rich protein</fullName>
    </submittedName>
</protein>
<feature type="compositionally biased region" description="Low complexity" evidence="1">
    <location>
        <begin position="216"/>
        <end position="373"/>
    </location>
</feature>
<dbReference type="AlphaFoldDB" id="W9BLM4"/>
<sequence length="422" mass="43898">MPDFGRWTANGGDPSLNDINRADKFLDALAAEQPVYSTDRADAELAFLLAGWRDEVRQVPIDHVVPPLEAESALRNALDFSSRRRNRRSLAVIGSAAAAVLCLGGFASVVYSADPGDGLYGLHTLLFGDQRQTRDDAVVLAAQTEMQQVQQLIDNGQWDQAQERLAALSTKVQSVETVERKSELIQQWNALTYKVVEQDPAATLPPPGQPLPELPSSPLTLLPLPVIESSTDTTTVSTPPEVTSVPTTPGSEVTVTTTPPSETSTSASSSTSTSPSVDASTTTSEPAPSTTTTSAVPSTSTATSTVTPSATTTTTTVAPSTTTTTTTVAPSTTATTATTTTQATVARTTTTTTIAPAVEAPPSAAPPVQQQEPSTPPARNQPPQAHAEETVQATKEASAPQQRAPEVVVTTTTVPGGQPGGH</sequence>
<dbReference type="STRING" id="258533.BN977_04733"/>
<reference evidence="4" key="1">
    <citation type="submission" date="2014-03" db="EMBL/GenBank/DDBJ databases">
        <title>Draft Genome Sequence of Mycobacterium cosmeticum DSM 44829.</title>
        <authorList>
            <person name="Croce O."/>
            <person name="Robert C."/>
            <person name="Raoult D."/>
            <person name="Drancourt M."/>
        </authorList>
    </citation>
    <scope>NUCLEOTIDE SEQUENCE [LARGE SCALE GENOMIC DNA]</scope>
    <source>
        <strain evidence="4">DSM 44829</strain>
    </source>
</reference>
<evidence type="ECO:0000313" key="4">
    <source>
        <dbReference type="EMBL" id="CDO09905.1"/>
    </source>
</evidence>
<dbReference type="eggNOG" id="ENOG5033V1E">
    <property type="taxonomic scope" value="Bacteria"/>
</dbReference>
<feature type="domain" description="Anti-sigma-D factor RsdA sigma factor binding region" evidence="3">
    <location>
        <begin position="15"/>
        <end position="60"/>
    </location>
</feature>
<feature type="compositionally biased region" description="Low complexity" evidence="1">
    <location>
        <begin position="407"/>
        <end position="416"/>
    </location>
</feature>
<keyword evidence="5" id="KW-1185">Reference proteome</keyword>
<dbReference type="RefSeq" id="WP_036401829.1">
    <property type="nucleotide sequence ID" value="NZ_CCBB010000003.1"/>
</dbReference>
<evidence type="ECO:0000256" key="1">
    <source>
        <dbReference type="SAM" id="MobiDB-lite"/>
    </source>
</evidence>
<feature type="compositionally biased region" description="Polar residues" evidence="1">
    <location>
        <begin position="391"/>
        <end position="401"/>
    </location>
</feature>
<evidence type="ECO:0000256" key="2">
    <source>
        <dbReference type="SAM" id="Phobius"/>
    </source>
</evidence>
<comment type="caution">
    <text evidence="4">The sequence shown here is derived from an EMBL/GenBank/DDBJ whole genome shotgun (WGS) entry which is preliminary data.</text>
</comment>
<dbReference type="Gene3D" id="6.10.250.1300">
    <property type="match status" value="1"/>
</dbReference>
<gene>
    <name evidence="4" type="ORF">BN977_04733</name>
</gene>
<dbReference type="Pfam" id="PF16751">
    <property type="entry name" value="RsdA_SigD_bd"/>
    <property type="match status" value="1"/>
</dbReference>
<dbReference type="InterPro" id="IPR031928">
    <property type="entry name" value="RsdA_SigD-bd"/>
</dbReference>
<evidence type="ECO:0000259" key="3">
    <source>
        <dbReference type="Pfam" id="PF16751"/>
    </source>
</evidence>
<keyword evidence="2" id="KW-0812">Transmembrane</keyword>
<feature type="region of interest" description="Disordered" evidence="1">
    <location>
        <begin position="200"/>
        <end position="422"/>
    </location>
</feature>
<keyword evidence="2" id="KW-1133">Transmembrane helix</keyword>
<dbReference type="OrthoDB" id="4762520at2"/>
<accession>W9BLM4</accession>